<organism evidence="1 2">
    <name type="scientific">Labilibaculum antarcticum</name>
    <dbReference type="NCBI Taxonomy" id="1717717"/>
    <lineage>
        <taxon>Bacteria</taxon>
        <taxon>Pseudomonadati</taxon>
        <taxon>Bacteroidota</taxon>
        <taxon>Bacteroidia</taxon>
        <taxon>Marinilabiliales</taxon>
        <taxon>Marinifilaceae</taxon>
        <taxon>Labilibaculum</taxon>
    </lineage>
</organism>
<dbReference type="EMBL" id="AP018042">
    <property type="protein sequence ID" value="BAX79762.1"/>
    <property type="molecule type" value="Genomic_DNA"/>
</dbReference>
<proteinExistence type="predicted"/>
<evidence type="ECO:0000313" key="1">
    <source>
        <dbReference type="EMBL" id="BAX79762.1"/>
    </source>
</evidence>
<dbReference type="KEGG" id="mbas:ALGA_1378"/>
<accession>A0A1Y1CIB0</accession>
<keyword evidence="2" id="KW-1185">Reference proteome</keyword>
<sequence length="57" mass="6330">MSGEWSVAEGVFPEGGELRSAILNGLNNYQLNCNKITFKYLNYGNIITGQDVLRIAH</sequence>
<dbReference type="AlphaFoldDB" id="A0A1Y1CIB0"/>
<reference evidence="2" key="2">
    <citation type="journal article" date="2020" name="Antonie Van Leeuwenhoek">
        <title>Labilibaculum antarcticum sp. nov., a novel facultative anaerobic, psychrotorelant bacterium isolated from marine sediment of Antarctica.</title>
        <authorList>
            <person name="Watanabe M."/>
            <person name="Kojima H."/>
            <person name="Fukui M."/>
        </authorList>
    </citation>
    <scope>NUCLEOTIDE SEQUENCE [LARGE SCALE GENOMIC DNA]</scope>
    <source>
        <strain evidence="2">SPP2</strain>
    </source>
</reference>
<reference evidence="1 2" key="1">
    <citation type="journal article" date="2018" name="Mar. Genomics">
        <title>Complete genome sequence of Marinifilaceae bacterium strain SPP2, isolated from the Antarctic marine sediment.</title>
        <authorList>
            <person name="Watanabe M."/>
            <person name="Kojima H."/>
            <person name="Fukui M."/>
        </authorList>
    </citation>
    <scope>NUCLEOTIDE SEQUENCE [LARGE SCALE GENOMIC DNA]</scope>
    <source>
        <strain evidence="1 2">SPP2</strain>
    </source>
</reference>
<evidence type="ECO:0000313" key="2">
    <source>
        <dbReference type="Proteomes" id="UP000218267"/>
    </source>
</evidence>
<name>A0A1Y1CIB0_9BACT</name>
<protein>
    <submittedName>
        <fullName evidence="1">Uncharacterized protein</fullName>
    </submittedName>
</protein>
<gene>
    <name evidence="1" type="ORF">ALGA_1378</name>
</gene>
<dbReference type="Proteomes" id="UP000218267">
    <property type="component" value="Chromosome"/>
</dbReference>